<evidence type="ECO:0000313" key="2">
    <source>
        <dbReference type="EMBL" id="MDT0553882.1"/>
    </source>
</evidence>
<organism evidence="2 3">
    <name type="scientific">Urechidicola vernalis</name>
    <dbReference type="NCBI Taxonomy" id="3075600"/>
    <lineage>
        <taxon>Bacteria</taxon>
        <taxon>Pseudomonadati</taxon>
        <taxon>Bacteroidota</taxon>
        <taxon>Flavobacteriia</taxon>
        <taxon>Flavobacteriales</taxon>
        <taxon>Flavobacteriaceae</taxon>
        <taxon>Urechidicola</taxon>
    </lineage>
</organism>
<name>A0ABU2Y6P9_9FLAO</name>
<evidence type="ECO:0000259" key="1">
    <source>
        <dbReference type="Pfam" id="PF13588"/>
    </source>
</evidence>
<gene>
    <name evidence="2" type="ORF">RM519_11540</name>
</gene>
<dbReference type="Gene3D" id="3.90.1570.30">
    <property type="match status" value="1"/>
</dbReference>
<evidence type="ECO:0000313" key="3">
    <source>
        <dbReference type="Proteomes" id="UP001252186"/>
    </source>
</evidence>
<dbReference type="InterPro" id="IPR029464">
    <property type="entry name" value="HSDR_N"/>
</dbReference>
<dbReference type="EMBL" id="JAVRHV010000006">
    <property type="protein sequence ID" value="MDT0553882.1"/>
    <property type="molecule type" value="Genomic_DNA"/>
</dbReference>
<dbReference type="Pfam" id="PF13588">
    <property type="entry name" value="HSDR_N_2"/>
    <property type="match status" value="1"/>
</dbReference>
<dbReference type="Proteomes" id="UP001252186">
    <property type="component" value="Unassembled WGS sequence"/>
</dbReference>
<comment type="caution">
    <text evidence="2">The sequence shown here is derived from an EMBL/GenBank/DDBJ whole genome shotgun (WGS) entry which is preliminary data.</text>
</comment>
<reference evidence="2 3" key="1">
    <citation type="submission" date="2023-09" db="EMBL/GenBank/DDBJ databases">
        <authorList>
            <person name="Rey-Velasco X."/>
        </authorList>
    </citation>
    <scope>NUCLEOTIDE SEQUENCE [LARGE SCALE GENOMIC DNA]</scope>
    <source>
        <strain evidence="2 3">P050</strain>
    </source>
</reference>
<sequence length="149" mass="17643">MQQLNFPSYQFKLKSSENKQLIFDKIRKKYVVLTPEEWVRQHLVNYLITEKKYPIQLIAVEKQLVLNGRKKRFDVLIYNSLGLPCVIIECKAPSVKITQKTFDQIVSYNMHFDAQYLILSNGINHYSCTLNNENKSYDFLKEIPSYSLR</sequence>
<protein>
    <submittedName>
        <fullName evidence="2">Type I restriction enzyme HsdR N-terminal domain-containing protein</fullName>
    </submittedName>
</protein>
<accession>A0ABU2Y6P9</accession>
<dbReference type="RefSeq" id="WP_311593968.1">
    <property type="nucleotide sequence ID" value="NZ_JAVRHV010000006.1"/>
</dbReference>
<feature type="domain" description="Type I restriction enzyme R protein N-terminal" evidence="1">
    <location>
        <begin position="35"/>
        <end position="144"/>
    </location>
</feature>
<keyword evidence="3" id="KW-1185">Reference proteome</keyword>
<proteinExistence type="predicted"/>